<reference evidence="1 2" key="1">
    <citation type="submission" date="2014-09" db="EMBL/GenBank/DDBJ databases">
        <title>Draft genome of Bradyrhizobium japonicum Is-34.</title>
        <authorList>
            <person name="Tsurumaru H."/>
            <person name="Yamakawa T."/>
            <person name="Hashimoto S."/>
            <person name="Okizaki K."/>
            <person name="Kanesaki Y."/>
            <person name="Yoshikawa H."/>
            <person name="Yajima S."/>
        </authorList>
    </citation>
    <scope>NUCLEOTIDE SEQUENCE [LARGE SCALE GENOMIC DNA]</scope>
    <source>
        <strain evidence="1 2">Is-34</strain>
    </source>
</reference>
<protein>
    <submittedName>
        <fullName evidence="1">Uncharacterized protein</fullName>
    </submittedName>
</protein>
<name>A0A0A3XXL5_BRAJP</name>
<gene>
    <name evidence="1" type="ORF">MA20_17470</name>
</gene>
<evidence type="ECO:0000313" key="1">
    <source>
        <dbReference type="EMBL" id="KGT79130.1"/>
    </source>
</evidence>
<organism evidence="1 2">
    <name type="scientific">Bradyrhizobium japonicum</name>
    <dbReference type="NCBI Taxonomy" id="375"/>
    <lineage>
        <taxon>Bacteria</taxon>
        <taxon>Pseudomonadati</taxon>
        <taxon>Pseudomonadota</taxon>
        <taxon>Alphaproteobacteria</taxon>
        <taxon>Hyphomicrobiales</taxon>
        <taxon>Nitrobacteraceae</taxon>
        <taxon>Bradyrhizobium</taxon>
    </lineage>
</organism>
<dbReference type="EMBL" id="JRPN01000014">
    <property type="protein sequence ID" value="KGT79130.1"/>
    <property type="molecule type" value="Genomic_DNA"/>
</dbReference>
<dbReference type="RefSeq" id="WP_028156978.1">
    <property type="nucleotide sequence ID" value="NZ_JANUDC010000001.1"/>
</dbReference>
<evidence type="ECO:0000313" key="2">
    <source>
        <dbReference type="Proteomes" id="UP000030377"/>
    </source>
</evidence>
<dbReference type="AlphaFoldDB" id="A0A0A3XXL5"/>
<sequence length="74" mass="7728">MSPASFNAIATARGDGLDPKLRELLEQTAASPHADVVVRSDGMLQAGPSPRSEQAEMVSAVVVGLQRLVATRAK</sequence>
<proteinExistence type="predicted"/>
<accession>A0A0A3XXL5</accession>
<comment type="caution">
    <text evidence="1">The sequence shown here is derived from an EMBL/GenBank/DDBJ whole genome shotgun (WGS) entry which is preliminary data.</text>
</comment>
<dbReference type="Proteomes" id="UP000030377">
    <property type="component" value="Unassembled WGS sequence"/>
</dbReference>